<evidence type="ECO:0000313" key="7">
    <source>
        <dbReference type="Proteomes" id="UP000270471"/>
    </source>
</evidence>
<dbReference type="SUPFAM" id="SSF52540">
    <property type="entry name" value="P-loop containing nucleoside triphosphate hydrolases"/>
    <property type="match status" value="2"/>
</dbReference>
<organism evidence="6 7">
    <name type="scientific">Streptomyces shenzhenensis</name>
    <dbReference type="NCBI Taxonomy" id="943815"/>
    <lineage>
        <taxon>Bacteria</taxon>
        <taxon>Bacillati</taxon>
        <taxon>Actinomycetota</taxon>
        <taxon>Actinomycetes</taxon>
        <taxon>Kitasatosporales</taxon>
        <taxon>Streptomycetaceae</taxon>
        <taxon>Streptomyces</taxon>
    </lineage>
</organism>
<dbReference type="CDD" id="cd03215">
    <property type="entry name" value="ABC_Carb_Monos_II"/>
    <property type="match status" value="1"/>
</dbReference>
<dbReference type="PANTHER" id="PTHR43790">
    <property type="entry name" value="CARBOHYDRATE TRANSPORT ATP-BINDING PROTEIN MG119-RELATED"/>
    <property type="match status" value="1"/>
</dbReference>
<keyword evidence="2" id="KW-0677">Repeat</keyword>
<dbReference type="OrthoDB" id="8416490at2"/>
<dbReference type="RefSeq" id="WP_121890330.1">
    <property type="nucleotide sequence ID" value="NZ_PENI01000009.1"/>
</dbReference>
<dbReference type="InterPro" id="IPR003439">
    <property type="entry name" value="ABC_transporter-like_ATP-bd"/>
</dbReference>
<keyword evidence="1" id="KW-0813">Transport</keyword>
<dbReference type="GO" id="GO:0016887">
    <property type="term" value="F:ATP hydrolysis activity"/>
    <property type="evidence" value="ECO:0007669"/>
    <property type="project" value="InterPro"/>
</dbReference>
<dbReference type="Proteomes" id="UP000270471">
    <property type="component" value="Unassembled WGS sequence"/>
</dbReference>
<dbReference type="CDD" id="cd03216">
    <property type="entry name" value="ABC_Carb_Monos_I"/>
    <property type="match status" value="1"/>
</dbReference>
<feature type="domain" description="ABC transporter" evidence="5">
    <location>
        <begin position="8"/>
        <end position="242"/>
    </location>
</feature>
<dbReference type="Pfam" id="PF00005">
    <property type="entry name" value="ABC_tran"/>
    <property type="match status" value="2"/>
</dbReference>
<accession>A0A3M0I6S5</accession>
<keyword evidence="7" id="KW-1185">Reference proteome</keyword>
<evidence type="ECO:0000313" key="6">
    <source>
        <dbReference type="EMBL" id="RMB84897.1"/>
    </source>
</evidence>
<evidence type="ECO:0000256" key="2">
    <source>
        <dbReference type="ARBA" id="ARBA00022737"/>
    </source>
</evidence>
<comment type="caution">
    <text evidence="6">The sequence shown here is derived from an EMBL/GenBank/DDBJ whole genome shotgun (WGS) entry which is preliminary data.</text>
</comment>
<dbReference type="PROSITE" id="PS50893">
    <property type="entry name" value="ABC_TRANSPORTER_2"/>
    <property type="match status" value="2"/>
</dbReference>
<keyword evidence="4" id="KW-0067">ATP-binding</keyword>
<gene>
    <name evidence="6" type="ORF">CTZ28_16700</name>
</gene>
<reference evidence="6 7" key="1">
    <citation type="submission" date="2017-11" db="EMBL/GenBank/DDBJ databases">
        <title>Draft genome of actinobacteria isolated from guarana (Paullinia cupana (Mart.) Ducke.</title>
        <authorList>
            <person name="Siqueira K.A."/>
            <person name="Liotti R.G."/>
            <person name="Mendes T.A.O."/>
            <person name="Soares M.A."/>
        </authorList>
    </citation>
    <scope>NUCLEOTIDE SEQUENCE [LARGE SCALE GENOMIC DNA]</scope>
    <source>
        <strain evidence="6 7">193</strain>
    </source>
</reference>
<keyword evidence="3" id="KW-0547">Nucleotide-binding</keyword>
<evidence type="ECO:0000259" key="5">
    <source>
        <dbReference type="PROSITE" id="PS50893"/>
    </source>
</evidence>
<dbReference type="InterPro" id="IPR003593">
    <property type="entry name" value="AAA+_ATPase"/>
</dbReference>
<proteinExistence type="predicted"/>
<evidence type="ECO:0000256" key="4">
    <source>
        <dbReference type="ARBA" id="ARBA00022840"/>
    </source>
</evidence>
<dbReference type="InterPro" id="IPR027417">
    <property type="entry name" value="P-loop_NTPase"/>
</dbReference>
<dbReference type="PANTHER" id="PTHR43790:SF9">
    <property type="entry name" value="GALACTOFURANOSE TRANSPORTER ATP-BINDING PROTEIN YTFR"/>
    <property type="match status" value="1"/>
</dbReference>
<dbReference type="InterPro" id="IPR050107">
    <property type="entry name" value="ABC_carbohydrate_import_ATPase"/>
</dbReference>
<dbReference type="Gene3D" id="3.40.50.300">
    <property type="entry name" value="P-loop containing nucleotide triphosphate hydrolases"/>
    <property type="match status" value="2"/>
</dbReference>
<dbReference type="SMART" id="SM00382">
    <property type="entry name" value="AAA"/>
    <property type="match status" value="2"/>
</dbReference>
<dbReference type="PROSITE" id="PS00211">
    <property type="entry name" value="ABC_TRANSPORTER_1"/>
    <property type="match status" value="1"/>
</dbReference>
<protein>
    <submittedName>
        <fullName evidence="6">ABC transporter</fullName>
    </submittedName>
</protein>
<dbReference type="EMBL" id="PENI01000009">
    <property type="protein sequence ID" value="RMB84897.1"/>
    <property type="molecule type" value="Genomic_DNA"/>
</dbReference>
<dbReference type="InterPro" id="IPR017871">
    <property type="entry name" value="ABC_transporter-like_CS"/>
</dbReference>
<evidence type="ECO:0000256" key="3">
    <source>
        <dbReference type="ARBA" id="ARBA00022741"/>
    </source>
</evidence>
<feature type="domain" description="ABC transporter" evidence="5">
    <location>
        <begin position="256"/>
        <end position="499"/>
    </location>
</feature>
<evidence type="ECO:0000256" key="1">
    <source>
        <dbReference type="ARBA" id="ARBA00022448"/>
    </source>
</evidence>
<name>A0A3M0I6S5_9ACTN</name>
<dbReference type="AlphaFoldDB" id="A0A3M0I6S5"/>
<sequence>MATAQPVIELTGITKRFGGTVALDDVHLAVHAGSVHALVGENGAGKSTLGKIASGIYTPDTGRIAVDGQPVGRWDTVRAQRRGIVMIAQELSLVPDLTVAQNVFLGIEQSTFGLLRRDHGRRFAALDEMAGFGLDPEARVGDLRIADQQKVEILRALAREAKVIVMDEPTSSLTAHETRRLHEVIRLLTTQGRAVVYVSHFLDSVLEVSDTVTVMRDGRRIRTAPAADQTKSSLVEAMLGRELAVSFPALPPAPHPGTEPLLKVEALASDRGVKRASFEVRPGEIVGLLGLVGSGRTEIARALIGADRVTAGRVTLAGRALGRTTPRHSRDAGLVLVPEDRHGQGLVLQRSVTENMTLASLGRFSRLGVIDRRAVSRQVDELVRRLELRPARPELPVQSFSGGNQQKALIAKWLVGDPKLVILDEPTRGVDVGAKLAIYELIADLAARGIGVLLISSEHEEVLGLAHRAHLVSRGEVLDEVDPRHLAVEDVLRRLFDVADTAPAGDAGKAKEPSP</sequence>
<dbReference type="GO" id="GO:0005524">
    <property type="term" value="F:ATP binding"/>
    <property type="evidence" value="ECO:0007669"/>
    <property type="project" value="UniProtKB-KW"/>
</dbReference>